<reference evidence="4 5" key="2">
    <citation type="submission" date="2018-11" db="EMBL/GenBank/DDBJ databases">
        <authorList>
            <consortium name="Pathogen Informatics"/>
        </authorList>
    </citation>
    <scope>NUCLEOTIDE SEQUENCE [LARGE SCALE GENOMIC DNA]</scope>
    <source>
        <strain evidence="4 5">Egypt</strain>
    </source>
</reference>
<organism evidence="6">
    <name type="scientific">Echinostoma caproni</name>
    <dbReference type="NCBI Taxonomy" id="27848"/>
    <lineage>
        <taxon>Eukaryota</taxon>
        <taxon>Metazoa</taxon>
        <taxon>Spiralia</taxon>
        <taxon>Lophotrochozoa</taxon>
        <taxon>Platyhelminthes</taxon>
        <taxon>Trematoda</taxon>
        <taxon>Digenea</taxon>
        <taxon>Plagiorchiida</taxon>
        <taxon>Echinostomata</taxon>
        <taxon>Echinostomatoidea</taxon>
        <taxon>Echinostomatidae</taxon>
        <taxon>Echinostoma</taxon>
    </lineage>
</organism>
<dbReference type="InterPro" id="IPR043129">
    <property type="entry name" value="ATPase_NBD"/>
</dbReference>
<evidence type="ECO:0000313" key="5">
    <source>
        <dbReference type="Proteomes" id="UP000272942"/>
    </source>
</evidence>
<dbReference type="FunFam" id="3.30.420.40:FF:000050">
    <property type="entry name" value="Actin, alpha skeletal muscle"/>
    <property type="match status" value="1"/>
</dbReference>
<protein>
    <submittedName>
        <fullName evidence="6">Actin</fullName>
    </submittedName>
</protein>
<dbReference type="InterPro" id="IPR004000">
    <property type="entry name" value="Actin"/>
</dbReference>
<keyword evidence="5" id="KW-1185">Reference proteome</keyword>
<comment type="function">
    <text evidence="1">Actins are highly conserved proteins that are involved in various types of cell motility and are ubiquitously expressed in all eukaryotic cells.</text>
</comment>
<evidence type="ECO:0000313" key="6">
    <source>
        <dbReference type="WBParaSite" id="ECPE_0000348101-mRNA-1"/>
    </source>
</evidence>
<dbReference type="WBParaSite" id="ECPE_0000348101-mRNA-1">
    <property type="protein sequence ID" value="ECPE_0000348101-mRNA-1"/>
    <property type="gene ID" value="ECPE_0000348101"/>
</dbReference>
<dbReference type="PRINTS" id="PR00190">
    <property type="entry name" value="ACTIN"/>
</dbReference>
<evidence type="ECO:0000256" key="2">
    <source>
        <dbReference type="ARBA" id="ARBA00006752"/>
    </source>
</evidence>
<dbReference type="SUPFAM" id="SSF53067">
    <property type="entry name" value="Actin-like ATPase domain"/>
    <property type="match status" value="2"/>
</dbReference>
<sequence>MALENMPIVLDNGADYLKAGFAGESAPRILVPMLTTHSLSSWGTAEWFVGEHAKALRRELPVRCPISHGQVTNFEELAIIWQYMYAKELRTNPADHPVLITEYPVLPQYHRERMAEMAFEKFSVPAIYFSNQSVLSLYAVGLSTGLSVDIGTETTNVVPVVETFLITDAVKRRTIGGVDVTNFLQRLLVSGNPKVSRFITADVTRYFKERLCYVAPTLSSEALSYADSQPVSYQTPDGQLVNIGRERLIAPEILFSPKQAGLEGNGIQHSIVAAIRECPEELHSYLNGTIVLSGGTTMSKGLPERVRQEVKNLTGEKVVVNVHASPHRKYAVWIGGSILGSLNTFHKLLISKKEFEEIGPSVVHQKCS</sequence>
<dbReference type="AlphaFoldDB" id="A0A183A943"/>
<dbReference type="Gene3D" id="3.90.640.10">
    <property type="entry name" value="Actin, Chain A, domain 4"/>
    <property type="match status" value="1"/>
</dbReference>
<name>A0A183A943_9TREM</name>
<dbReference type="Proteomes" id="UP000272942">
    <property type="component" value="Unassembled WGS sequence"/>
</dbReference>
<evidence type="ECO:0000313" key="4">
    <source>
        <dbReference type="EMBL" id="VDP69632.1"/>
    </source>
</evidence>
<evidence type="ECO:0000256" key="1">
    <source>
        <dbReference type="ARBA" id="ARBA00003520"/>
    </source>
</evidence>
<dbReference type="Gene3D" id="3.30.420.40">
    <property type="match status" value="2"/>
</dbReference>
<dbReference type="OrthoDB" id="6223851at2759"/>
<dbReference type="PANTHER" id="PTHR11937">
    <property type="entry name" value="ACTIN"/>
    <property type="match status" value="1"/>
</dbReference>
<comment type="similarity">
    <text evidence="2 3">Belongs to the actin family.</text>
</comment>
<dbReference type="EMBL" id="UZAN01040432">
    <property type="protein sequence ID" value="VDP69632.1"/>
    <property type="molecule type" value="Genomic_DNA"/>
</dbReference>
<gene>
    <name evidence="4" type="ORF">ECPE_LOCUS3478</name>
</gene>
<evidence type="ECO:0000256" key="3">
    <source>
        <dbReference type="RuleBase" id="RU000487"/>
    </source>
</evidence>
<dbReference type="SMART" id="SM00268">
    <property type="entry name" value="ACTIN"/>
    <property type="match status" value="1"/>
</dbReference>
<accession>A0A183A943</accession>
<reference evidence="6" key="1">
    <citation type="submission" date="2016-06" db="UniProtKB">
        <authorList>
            <consortium name="WormBaseParasite"/>
        </authorList>
    </citation>
    <scope>IDENTIFICATION</scope>
</reference>
<proteinExistence type="inferred from homology"/>
<dbReference type="Pfam" id="PF00022">
    <property type="entry name" value="Actin"/>
    <property type="match status" value="1"/>
</dbReference>